<evidence type="ECO:0000313" key="2">
    <source>
        <dbReference type="Proteomes" id="UP000095601"/>
    </source>
</evidence>
<dbReference type="EMBL" id="MKGI01000050">
    <property type="protein sequence ID" value="OEL11154.1"/>
    <property type="molecule type" value="Genomic_DNA"/>
</dbReference>
<protein>
    <submittedName>
        <fullName evidence="1">Uncharacterized protein</fullName>
    </submittedName>
</protein>
<dbReference type="Proteomes" id="UP000095601">
    <property type="component" value="Unassembled WGS sequence"/>
</dbReference>
<evidence type="ECO:0000313" key="1">
    <source>
        <dbReference type="EMBL" id="OEL11154.1"/>
    </source>
</evidence>
<name>A0A1E5UE10_9FLAO</name>
<dbReference type="InterPro" id="IPR041289">
    <property type="entry name" value="Bact_RF_family3"/>
</dbReference>
<dbReference type="Pfam" id="PF18845">
    <property type="entry name" value="baeRF_family3"/>
    <property type="match status" value="1"/>
</dbReference>
<dbReference type="KEGG" id="cnr:EB819_07055"/>
<reference evidence="1 2" key="1">
    <citation type="submission" date="2016-09" db="EMBL/GenBank/DDBJ databases">
        <authorList>
            <person name="Capua I."/>
            <person name="De Benedictis P."/>
            <person name="Joannis T."/>
            <person name="Lombin L.H."/>
            <person name="Cattoli G."/>
        </authorList>
    </citation>
    <scope>NUCLEOTIDE SEQUENCE [LARGE SCALE GENOMIC DNA]</scope>
    <source>
        <strain evidence="1 2">NRS-1</strain>
    </source>
</reference>
<keyword evidence="2" id="KW-1185">Reference proteome</keyword>
<proteinExistence type="predicted"/>
<comment type="caution">
    <text evidence="1">The sequence shown here is derived from an EMBL/GenBank/DDBJ whole genome shotgun (WGS) entry which is preliminary data.</text>
</comment>
<dbReference type="RefSeq" id="WP_069798690.1">
    <property type="nucleotide sequence ID" value="NZ_CP034157.1"/>
</dbReference>
<dbReference type="OrthoDB" id="4393931at2"/>
<dbReference type="STRING" id="237258.SAMN04489756_1403"/>
<organism evidence="1 2">
    <name type="scientific">Cloacibacterium normanense</name>
    <dbReference type="NCBI Taxonomy" id="237258"/>
    <lineage>
        <taxon>Bacteria</taxon>
        <taxon>Pseudomonadati</taxon>
        <taxon>Bacteroidota</taxon>
        <taxon>Flavobacteriia</taxon>
        <taxon>Flavobacteriales</taxon>
        <taxon>Weeksellaceae</taxon>
    </lineage>
</organism>
<sequence length="359" mass="40774">MALKEQLQKLATEKNTPCVTISLNTHRAHPDNAKDEVLLKNLLKEAEDRVIAEFGKRPVASLLEKLESISAEIDVNYNLDSLHLFLSNDTKEIVKSSWKTNNEGVHISDSFAVRPIIKSFNRSESYLVMLLSQSGVQLYEALNDEIIAEVRNDDFPFSENRHYNTHSDKGSDPKHLDDLVREFLNKVDKALVKVHNETDLNCVVICTEDNYSRLQQVADKPSVYLGYTAIDYNNTATHQIAKQSWETIQGLQHQRRTNAILEMKEAVAQGKVLTDLQEIYQASIDGRGELLIVHQDFSQAVLIKDERTFDIIDDATTPNAIDDITSNIAWEVISKKGKVFFTTQDELKDLGKIVLKTRY</sequence>
<dbReference type="AlphaFoldDB" id="A0A1E5UE10"/>
<dbReference type="PATRIC" id="fig|237258.4.peg.2543"/>
<accession>A0A1E5UE10</accession>
<gene>
    <name evidence="1" type="ORF">BHF72_2384</name>
</gene>